<dbReference type="GeneID" id="117022591"/>
<reference evidence="2 3" key="1">
    <citation type="journal article" date="2015" name="Annu Rev Anim Biosci">
        <title>The Genome 10K Project: a way forward.</title>
        <authorList>
            <person name="Koepfli K.P."/>
            <person name="Paten B."/>
            <person name="O'Brien S.J."/>
            <person name="Koepfli K.P."/>
            <person name="Paten B."/>
            <person name="Antunes A."/>
            <person name="Belov K."/>
            <person name="Bustamante C."/>
            <person name="Castoe T.A."/>
            <person name="Clawson H."/>
            <person name="Crawford A.J."/>
            <person name="Diekhans M."/>
            <person name="Distel D."/>
            <person name="Durbin R."/>
            <person name="Earl D."/>
            <person name="Fujita M.K."/>
            <person name="Gamble T."/>
            <person name="Georges A."/>
            <person name="Gemmell N."/>
            <person name="Gilbert M.T."/>
            <person name="Graves J.M."/>
            <person name="Green R.E."/>
            <person name="Hickey G."/>
            <person name="Jarvis E.D."/>
            <person name="Johnson W."/>
            <person name="Komissarov A."/>
            <person name="Korf I."/>
            <person name="Kuhn R."/>
            <person name="Larkin D.M."/>
            <person name="Lewin H."/>
            <person name="Lopez J.V."/>
            <person name="Ma J."/>
            <person name="Marques-Bonet T."/>
            <person name="Miller W."/>
            <person name="Murphy R."/>
            <person name="Pevzner P."/>
            <person name="Shapiro B."/>
            <person name="Steiner C."/>
            <person name="Tamazian G."/>
            <person name="Venkatesh B."/>
            <person name="Wang J."/>
            <person name="Wayne R."/>
            <person name="Wiley E."/>
            <person name="Yang H."/>
            <person name="Zhang G."/>
            <person name="Haussler D."/>
            <person name="Ryder O."/>
            <person name="O'Brien S.J."/>
        </authorList>
    </citation>
    <scope>NUCLEOTIDE SEQUENCE</scope>
</reference>
<gene>
    <name evidence="2" type="primary">LOC117022591</name>
</gene>
<dbReference type="InterPro" id="IPR029774">
    <property type="entry name" value="CSAP"/>
</dbReference>
<dbReference type="Ensembl" id="ENSRFET00010028696.1">
    <property type="protein sequence ID" value="ENSRFEP00010026410.1"/>
    <property type="gene ID" value="ENSRFEG00010017570.1"/>
</dbReference>
<dbReference type="Pfam" id="PF15748">
    <property type="entry name" value="CCSAP"/>
    <property type="match status" value="1"/>
</dbReference>
<dbReference type="FunCoup" id="A0A671FLJ9">
    <property type="interactions" value="1181"/>
</dbReference>
<dbReference type="PANTHER" id="PTHR31022:SF4">
    <property type="entry name" value="CENTRIOLE, CILIA AND SPINDLE-ASSOCIATED PROTEIN"/>
    <property type="match status" value="1"/>
</dbReference>
<dbReference type="AlphaFoldDB" id="A0A671FLJ9"/>
<dbReference type="GO" id="GO:0005930">
    <property type="term" value="C:axoneme"/>
    <property type="evidence" value="ECO:0007669"/>
    <property type="project" value="TreeGrafter"/>
</dbReference>
<feature type="region of interest" description="Disordered" evidence="1">
    <location>
        <begin position="126"/>
        <end position="233"/>
    </location>
</feature>
<proteinExistence type="predicted"/>
<feature type="region of interest" description="Disordered" evidence="1">
    <location>
        <begin position="53"/>
        <end position="81"/>
    </location>
</feature>
<dbReference type="GO" id="GO:1901673">
    <property type="term" value="P:regulation of mitotic spindle assembly"/>
    <property type="evidence" value="ECO:0007669"/>
    <property type="project" value="TreeGrafter"/>
</dbReference>
<reference evidence="2" key="5">
    <citation type="submission" date="2025-09" db="UniProtKB">
        <authorList>
            <consortium name="Ensembl"/>
        </authorList>
    </citation>
    <scope>IDENTIFICATION</scope>
</reference>
<protein>
    <recommendedName>
        <fullName evidence="4">Centriole, cilia and spindle associated protein</fullName>
    </recommendedName>
</protein>
<dbReference type="GeneTree" id="ENSGT00390000003512"/>
<dbReference type="KEGG" id="rfq:117022591"/>
<evidence type="ECO:0000313" key="3">
    <source>
        <dbReference type="Proteomes" id="UP000472240"/>
    </source>
</evidence>
<keyword evidence="3" id="KW-1185">Reference proteome</keyword>
<evidence type="ECO:0000313" key="2">
    <source>
        <dbReference type="Ensembl" id="ENSRFEP00010026410.1"/>
    </source>
</evidence>
<evidence type="ECO:0008006" key="4">
    <source>
        <dbReference type="Google" id="ProtNLM"/>
    </source>
</evidence>
<dbReference type="Proteomes" id="UP000472240">
    <property type="component" value="Chromosome 5"/>
</dbReference>
<sequence length="233" mass="26007">MSPGSGMKSEYMKRYREPRWDEYAPCYRELLLYRRGRRLLEQAHAAWLWDDRGAAGAPVGPARRARGAPEEPAGDAEAGNAGATALPAMPVKDIKEPPEQQVRTNETDLLPSCAPRWQQGALFARGAGKAVRNPPRPSSQTKEKHPFALYGGGEKHTDTGSQRTHNVRASAPACAIHESALRAKTRRQTEKRTVAAQRQRTHSVEVRKGRRTKPSSSESPWVSEYRRRYSARA</sequence>
<accession>A0A671FLJ9</accession>
<reference evidence="2" key="4">
    <citation type="submission" date="2025-08" db="UniProtKB">
        <authorList>
            <consortium name="Ensembl"/>
        </authorList>
    </citation>
    <scope>IDENTIFICATION</scope>
</reference>
<dbReference type="OrthoDB" id="6616361at2759"/>
<reference evidence="3" key="3">
    <citation type="submission" date="2018-12" db="EMBL/GenBank/DDBJ databases">
        <title>G10K-VGP greater horseshoe bat female genome, primary haplotype.</title>
        <authorList>
            <person name="Teeling E."/>
            <person name="Myers G."/>
            <person name="Vernes S."/>
            <person name="Pippel M."/>
            <person name="Winkler S."/>
            <person name="Fedrigo O."/>
            <person name="Rhie A."/>
            <person name="Koren S."/>
            <person name="Phillippy A."/>
            <person name="Lewin H."/>
            <person name="Damas J."/>
            <person name="Howe K."/>
            <person name="Mountcastle J."/>
            <person name="Jarvis E.D."/>
        </authorList>
    </citation>
    <scope>NUCLEOTIDE SEQUENCE [LARGE SCALE GENOMIC DNA]</scope>
</reference>
<dbReference type="GO" id="GO:0030424">
    <property type="term" value="C:axon"/>
    <property type="evidence" value="ECO:0007669"/>
    <property type="project" value="TreeGrafter"/>
</dbReference>
<organism evidence="2 3">
    <name type="scientific">Rhinolophus ferrumequinum</name>
    <name type="common">Greater horseshoe bat</name>
    <dbReference type="NCBI Taxonomy" id="59479"/>
    <lineage>
        <taxon>Eukaryota</taxon>
        <taxon>Metazoa</taxon>
        <taxon>Chordata</taxon>
        <taxon>Craniata</taxon>
        <taxon>Vertebrata</taxon>
        <taxon>Euteleostomi</taxon>
        <taxon>Mammalia</taxon>
        <taxon>Eutheria</taxon>
        <taxon>Laurasiatheria</taxon>
        <taxon>Chiroptera</taxon>
        <taxon>Yinpterochiroptera</taxon>
        <taxon>Rhinolophoidea</taxon>
        <taxon>Rhinolophidae</taxon>
        <taxon>Rhinolophinae</taxon>
        <taxon>Rhinolophus</taxon>
    </lineage>
</organism>
<dbReference type="RefSeq" id="XP_032962610.1">
    <property type="nucleotide sequence ID" value="XM_033106719.1"/>
</dbReference>
<reference evidence="2 3" key="2">
    <citation type="journal article" date="2018" name="Annu Rev Anim Biosci">
        <title>Bat Biology, Genomes, and the Bat1K Project: To Generate Chromosome-Level Genomes for All Living Bat Species.</title>
        <authorList>
            <person name="Teeling E.C."/>
            <person name="Vernes S.C."/>
            <person name="Davalos L.M."/>
            <person name="Ray D.A."/>
            <person name="Gilbert M.T.P."/>
            <person name="Myers E."/>
        </authorList>
    </citation>
    <scope>NUCLEOTIDE SEQUENCE</scope>
</reference>
<name>A0A671FLJ9_RHIFE</name>
<dbReference type="GO" id="GO:0005819">
    <property type="term" value="C:spindle"/>
    <property type="evidence" value="ECO:0007669"/>
    <property type="project" value="TreeGrafter"/>
</dbReference>
<dbReference type="GO" id="GO:0008017">
    <property type="term" value="F:microtubule binding"/>
    <property type="evidence" value="ECO:0007669"/>
    <property type="project" value="TreeGrafter"/>
</dbReference>
<dbReference type="GO" id="GO:0005814">
    <property type="term" value="C:centriole"/>
    <property type="evidence" value="ECO:0007669"/>
    <property type="project" value="TreeGrafter"/>
</dbReference>
<dbReference type="OMA" id="FKWESES"/>
<dbReference type="GO" id="GO:0035869">
    <property type="term" value="C:ciliary transition zone"/>
    <property type="evidence" value="ECO:0007669"/>
    <property type="project" value="TreeGrafter"/>
</dbReference>
<evidence type="ECO:0000256" key="1">
    <source>
        <dbReference type="SAM" id="MobiDB-lite"/>
    </source>
</evidence>
<dbReference type="InParanoid" id="A0A671FLJ9"/>
<dbReference type="GO" id="GO:0036064">
    <property type="term" value="C:ciliary basal body"/>
    <property type="evidence" value="ECO:0007669"/>
    <property type="project" value="TreeGrafter"/>
</dbReference>
<dbReference type="PANTHER" id="PTHR31022">
    <property type="entry name" value="CENTRIOLE, CILIA AND SPINDLE-ASSOCIATED PROTEIN"/>
    <property type="match status" value="1"/>
</dbReference>